<proteinExistence type="predicted"/>
<dbReference type="Proteomes" id="UP000736672">
    <property type="component" value="Unassembled WGS sequence"/>
</dbReference>
<dbReference type="InterPro" id="IPR046347">
    <property type="entry name" value="bZIP_sf"/>
</dbReference>
<comment type="caution">
    <text evidence="3">The sequence shown here is derived from an EMBL/GenBank/DDBJ whole genome shotgun (WGS) entry which is preliminary data.</text>
</comment>
<accession>A0A9P9G1R5</accession>
<sequence>MENDSTFGMSYTSESPLWEQWLSVNQRVPLCSSEDKSSTANSIYTQTRPLFDGFLFHSNTGLTGRWHDISHVADYTNPWNSLNHVIEHTPTVSVSKHRVSEEASPVQSHWDSSPTLRNPNPKQDCYPDKLTSRKPTSRTPLGDRDINAQAKKTTRHSTIHRTRHISGSGVHPAQRGNNRVKRIQERNRIASNKLRAKQREEQLRLESREQDLGRIHRDLSTCVADLSFEIYELKMQLLQHSECNCTLIRNYLVHESSRYVQAFDEKSQRA</sequence>
<feature type="compositionally biased region" description="Polar residues" evidence="1">
    <location>
        <begin position="105"/>
        <end position="121"/>
    </location>
</feature>
<feature type="domain" description="BZIP" evidence="2">
    <location>
        <begin position="182"/>
        <end position="197"/>
    </location>
</feature>
<feature type="compositionally biased region" description="Basic residues" evidence="1">
    <location>
        <begin position="152"/>
        <end position="164"/>
    </location>
</feature>
<dbReference type="InterPro" id="IPR004827">
    <property type="entry name" value="bZIP"/>
</dbReference>
<dbReference type="CDD" id="cd14687">
    <property type="entry name" value="bZIP_ATF2"/>
    <property type="match status" value="1"/>
</dbReference>
<reference evidence="3" key="1">
    <citation type="journal article" date="2021" name="Nat. Commun.">
        <title>Genetic determinants of endophytism in the Arabidopsis root mycobiome.</title>
        <authorList>
            <person name="Mesny F."/>
            <person name="Miyauchi S."/>
            <person name="Thiergart T."/>
            <person name="Pickel B."/>
            <person name="Atanasova L."/>
            <person name="Karlsson M."/>
            <person name="Huettel B."/>
            <person name="Barry K.W."/>
            <person name="Haridas S."/>
            <person name="Chen C."/>
            <person name="Bauer D."/>
            <person name="Andreopoulos W."/>
            <person name="Pangilinan J."/>
            <person name="LaButti K."/>
            <person name="Riley R."/>
            <person name="Lipzen A."/>
            <person name="Clum A."/>
            <person name="Drula E."/>
            <person name="Henrissat B."/>
            <person name="Kohler A."/>
            <person name="Grigoriev I.V."/>
            <person name="Martin F.M."/>
            <person name="Hacquard S."/>
        </authorList>
    </citation>
    <scope>NUCLEOTIDE SEQUENCE</scope>
    <source>
        <strain evidence="3">FSSC 5 MPI-SDFR-AT-0091</strain>
    </source>
</reference>
<dbReference type="AlphaFoldDB" id="A0A9P9G1R5"/>
<dbReference type="EMBL" id="JAGTJS010000045">
    <property type="protein sequence ID" value="KAH7228379.1"/>
    <property type="molecule type" value="Genomic_DNA"/>
</dbReference>
<dbReference type="OrthoDB" id="295274at2759"/>
<organism evidence="3 4">
    <name type="scientific">Fusarium solani</name>
    <name type="common">Filamentous fungus</name>
    <dbReference type="NCBI Taxonomy" id="169388"/>
    <lineage>
        <taxon>Eukaryota</taxon>
        <taxon>Fungi</taxon>
        <taxon>Dikarya</taxon>
        <taxon>Ascomycota</taxon>
        <taxon>Pezizomycotina</taxon>
        <taxon>Sordariomycetes</taxon>
        <taxon>Hypocreomycetidae</taxon>
        <taxon>Hypocreales</taxon>
        <taxon>Nectriaceae</taxon>
        <taxon>Fusarium</taxon>
        <taxon>Fusarium solani species complex</taxon>
    </lineage>
</organism>
<feature type="region of interest" description="Disordered" evidence="1">
    <location>
        <begin position="96"/>
        <end position="175"/>
    </location>
</feature>
<dbReference type="SUPFAM" id="SSF57959">
    <property type="entry name" value="Leucine zipper domain"/>
    <property type="match status" value="1"/>
</dbReference>
<name>A0A9P9G1R5_FUSSL</name>
<dbReference type="PROSITE" id="PS00036">
    <property type="entry name" value="BZIP_BASIC"/>
    <property type="match status" value="1"/>
</dbReference>
<dbReference type="GO" id="GO:0003700">
    <property type="term" value="F:DNA-binding transcription factor activity"/>
    <property type="evidence" value="ECO:0007669"/>
    <property type="project" value="InterPro"/>
</dbReference>
<evidence type="ECO:0000313" key="4">
    <source>
        <dbReference type="Proteomes" id="UP000736672"/>
    </source>
</evidence>
<keyword evidence="4" id="KW-1185">Reference proteome</keyword>
<evidence type="ECO:0000313" key="3">
    <source>
        <dbReference type="EMBL" id="KAH7228379.1"/>
    </source>
</evidence>
<evidence type="ECO:0000256" key="1">
    <source>
        <dbReference type="SAM" id="MobiDB-lite"/>
    </source>
</evidence>
<gene>
    <name evidence="3" type="ORF">B0J15DRAFT_228311</name>
</gene>
<protein>
    <recommendedName>
        <fullName evidence="2">BZIP domain-containing protein</fullName>
    </recommendedName>
</protein>
<evidence type="ECO:0000259" key="2">
    <source>
        <dbReference type="PROSITE" id="PS00036"/>
    </source>
</evidence>
<dbReference type="Gene3D" id="1.20.5.170">
    <property type="match status" value="1"/>
</dbReference>